<name>A0ABP9XSF5_9FUNG</name>
<gene>
    <name evidence="2" type="ORF">HPULCUR_002605</name>
</gene>
<feature type="region of interest" description="Disordered" evidence="1">
    <location>
        <begin position="238"/>
        <end position="300"/>
    </location>
</feature>
<evidence type="ECO:0000313" key="2">
    <source>
        <dbReference type="EMBL" id="GAA5797225.1"/>
    </source>
</evidence>
<sequence>MFQQFKSIFPSTSLNIRSLSESVGDSIPTTPTQSSITELKVTTQVIEKIHQGWNTIHENNQDNFQKAKTADVLLRQLQSTGQAHYTVCDQMENVSTDMKDMQSNLNQIQDSTAQLMKVLCNLEQQIDDISVDHEKREFELWKETKELELMEEMKIKRGLLREKESRLKQQYEEYDTIQKQKKVELYEANFNAELEEYKRKRENEVSSLYSGNNNVDTVTTSLDQLQLEIDKGKGDLDQFLSEQEEQVPKKEEEEQVQKKEKKKKKKSSKVKPVIKQPESSDDDDEDRRVEILQDEDYQDF</sequence>
<dbReference type="Proteomes" id="UP001476247">
    <property type="component" value="Unassembled WGS sequence"/>
</dbReference>
<protein>
    <submittedName>
        <fullName evidence="2">Uncharacterized protein</fullName>
    </submittedName>
</protein>
<dbReference type="EMBL" id="BAABUJ010000007">
    <property type="protein sequence ID" value="GAA5797225.1"/>
    <property type="molecule type" value="Genomic_DNA"/>
</dbReference>
<comment type="caution">
    <text evidence="2">The sequence shown here is derived from an EMBL/GenBank/DDBJ whole genome shotgun (WGS) entry which is preliminary data.</text>
</comment>
<accession>A0ABP9XSF5</accession>
<evidence type="ECO:0000256" key="1">
    <source>
        <dbReference type="SAM" id="MobiDB-lite"/>
    </source>
</evidence>
<feature type="compositionally biased region" description="Basic and acidic residues" evidence="1">
    <location>
        <begin position="246"/>
        <end position="258"/>
    </location>
</feature>
<evidence type="ECO:0000313" key="3">
    <source>
        <dbReference type="Proteomes" id="UP001476247"/>
    </source>
</evidence>
<organism evidence="2 3">
    <name type="scientific">Helicostylum pulchrum</name>
    <dbReference type="NCBI Taxonomy" id="562976"/>
    <lineage>
        <taxon>Eukaryota</taxon>
        <taxon>Fungi</taxon>
        <taxon>Fungi incertae sedis</taxon>
        <taxon>Mucoromycota</taxon>
        <taxon>Mucoromycotina</taxon>
        <taxon>Mucoromycetes</taxon>
        <taxon>Mucorales</taxon>
        <taxon>Mucorineae</taxon>
        <taxon>Mucoraceae</taxon>
        <taxon>Helicostylum</taxon>
    </lineage>
</organism>
<keyword evidence="3" id="KW-1185">Reference proteome</keyword>
<reference evidence="2 3" key="1">
    <citation type="submission" date="2024-04" db="EMBL/GenBank/DDBJ databases">
        <title>genome sequences of Mucor flavus KT1a and Helicostylum pulchrum KT1b strains isolation_sourced from the surface of a dry-aged beef.</title>
        <authorList>
            <person name="Toyotome T."/>
            <person name="Hosono M."/>
            <person name="Torimaru M."/>
            <person name="Fukuda K."/>
            <person name="Mikami N."/>
        </authorList>
    </citation>
    <scope>NUCLEOTIDE SEQUENCE [LARGE SCALE GENOMIC DNA]</scope>
    <source>
        <strain evidence="2 3">KT1b</strain>
    </source>
</reference>
<proteinExistence type="predicted"/>
<feature type="compositionally biased region" description="Basic residues" evidence="1">
    <location>
        <begin position="259"/>
        <end position="269"/>
    </location>
</feature>